<keyword evidence="3" id="KW-0963">Cytoplasm</keyword>
<dbReference type="Gene3D" id="2.130.10.10">
    <property type="entry name" value="YVTN repeat-like/Quinoprotein amine dehydrogenase"/>
    <property type="match status" value="1"/>
</dbReference>
<evidence type="ECO:0000313" key="10">
    <source>
        <dbReference type="Proteomes" id="UP000249390"/>
    </source>
</evidence>
<dbReference type="SUPFAM" id="SSF50978">
    <property type="entry name" value="WD40 repeat-like"/>
    <property type="match status" value="1"/>
</dbReference>
<accession>A0A328E0D5</accession>
<organism evidence="9 10">
    <name type="scientific">Cuscuta australis</name>
    <dbReference type="NCBI Taxonomy" id="267555"/>
    <lineage>
        <taxon>Eukaryota</taxon>
        <taxon>Viridiplantae</taxon>
        <taxon>Streptophyta</taxon>
        <taxon>Embryophyta</taxon>
        <taxon>Tracheophyta</taxon>
        <taxon>Spermatophyta</taxon>
        <taxon>Magnoliopsida</taxon>
        <taxon>eudicotyledons</taxon>
        <taxon>Gunneridae</taxon>
        <taxon>Pentapetalae</taxon>
        <taxon>asterids</taxon>
        <taxon>lamiids</taxon>
        <taxon>Solanales</taxon>
        <taxon>Convolvulaceae</taxon>
        <taxon>Cuscuteae</taxon>
        <taxon>Cuscuta</taxon>
        <taxon>Cuscuta subgen. Grammica</taxon>
        <taxon>Cuscuta sect. Cleistogrammica</taxon>
    </lineage>
</organism>
<evidence type="ECO:0000256" key="5">
    <source>
        <dbReference type="ARBA" id="ARBA00022737"/>
    </source>
</evidence>
<evidence type="ECO:0000256" key="3">
    <source>
        <dbReference type="ARBA" id="ARBA00022490"/>
    </source>
</evidence>
<dbReference type="InterPro" id="IPR044616">
    <property type="entry name" value="RUP1/2"/>
</dbReference>
<comment type="subcellular location">
    <subcellularLocation>
        <location evidence="2">Cytoplasm</location>
        <location evidence="2">Cytosol</location>
    </subcellularLocation>
    <subcellularLocation>
        <location evidence="1">Nucleus</location>
    </subcellularLocation>
</comment>
<dbReference type="GO" id="GO:0005634">
    <property type="term" value="C:nucleus"/>
    <property type="evidence" value="ECO:0007669"/>
    <property type="project" value="UniProtKB-SubCell"/>
</dbReference>
<evidence type="ECO:0000313" key="9">
    <source>
        <dbReference type="EMBL" id="RAL51407.1"/>
    </source>
</evidence>
<evidence type="ECO:0000256" key="7">
    <source>
        <dbReference type="ARBA" id="ARBA00023242"/>
    </source>
</evidence>
<gene>
    <name evidence="9" type="ORF">DM860_010909</name>
</gene>
<dbReference type="InterPro" id="IPR036322">
    <property type="entry name" value="WD40_repeat_dom_sf"/>
</dbReference>
<dbReference type="InterPro" id="IPR015943">
    <property type="entry name" value="WD40/YVTN_repeat-like_dom_sf"/>
</dbReference>
<dbReference type="GO" id="GO:0005829">
    <property type="term" value="C:cytosol"/>
    <property type="evidence" value="ECO:0007669"/>
    <property type="project" value="UniProtKB-SubCell"/>
</dbReference>
<reference evidence="9 10" key="1">
    <citation type="submission" date="2018-06" db="EMBL/GenBank/DDBJ databases">
        <title>The Genome of Cuscuta australis (Dodder) Provides Insight into the Evolution of Plant Parasitism.</title>
        <authorList>
            <person name="Liu H."/>
        </authorList>
    </citation>
    <scope>NUCLEOTIDE SEQUENCE [LARGE SCALE GENOMIC DNA]</scope>
    <source>
        <strain evidence="10">cv. Yunnan</strain>
        <tissue evidence="9">Vines</tissue>
    </source>
</reference>
<dbReference type="EMBL" id="NQVE01000050">
    <property type="protein sequence ID" value="RAL51407.1"/>
    <property type="molecule type" value="Genomic_DNA"/>
</dbReference>
<dbReference type="GO" id="GO:0009908">
    <property type="term" value="P:flower development"/>
    <property type="evidence" value="ECO:0007669"/>
    <property type="project" value="UniProtKB-KW"/>
</dbReference>
<dbReference type="InterPro" id="IPR001680">
    <property type="entry name" value="WD40_rpt"/>
</dbReference>
<dbReference type="PROSITE" id="PS50082">
    <property type="entry name" value="WD_REPEATS_2"/>
    <property type="match status" value="1"/>
</dbReference>
<dbReference type="PANTHER" id="PTHR45389">
    <property type="entry name" value="WD REPEAT-CONTAINING PROTEIN RUP1"/>
    <property type="match status" value="1"/>
</dbReference>
<sequence>MGAMKTFSPTSSEAVERARCDWDFRVSAVVPSNPVAGNASDALGVLEFDPSNDFLATGGISRKIRVYNVNTLLPTRDGSPDDGAGLPDYYICTPAKLSSLRWKPGSNSRVIGSGDYDGVVTEYDLERRVPVFERDEHGGRRVWSVDYSCSNPVIGASGSDDGTMQTWDPRCQNGKCLAAVQPSKAGSPVCCVQFDPSSPTVAAGCADRKTYAYDVRKTGDPIFVLDGHLKAVTYVRFLSDRTVLTSSVDGCIIKWDTGDCTPVRTYKGHVNSTRFVGLSVWNSGGLISCGSEDNRVFVYDTRWGEPIWVYGCESTGRPGEEYGFVSSVCWMQGGDDGQCTLVAGGSDGVLRVFAGKRPKAGGLMHY</sequence>
<dbReference type="GO" id="GO:0043254">
    <property type="term" value="P:regulation of protein-containing complex assembly"/>
    <property type="evidence" value="ECO:0007669"/>
    <property type="project" value="UniProtKB-ARBA"/>
</dbReference>
<keyword evidence="6" id="KW-0287">Flowering</keyword>
<evidence type="ECO:0000256" key="2">
    <source>
        <dbReference type="ARBA" id="ARBA00004514"/>
    </source>
</evidence>
<dbReference type="FunFam" id="2.130.10.10:FF:000853">
    <property type="entry name" value="WD repeat-containing protein RUP2"/>
    <property type="match status" value="1"/>
</dbReference>
<evidence type="ECO:0000256" key="8">
    <source>
        <dbReference type="PROSITE-ProRule" id="PRU00221"/>
    </source>
</evidence>
<keyword evidence="10" id="KW-1185">Reference proteome</keyword>
<protein>
    <submittedName>
        <fullName evidence="9">Uncharacterized protein</fullName>
    </submittedName>
</protein>
<keyword evidence="4 8" id="KW-0853">WD repeat</keyword>
<proteinExistence type="predicted"/>
<dbReference type="GO" id="GO:0010224">
    <property type="term" value="P:response to UV-B"/>
    <property type="evidence" value="ECO:0007669"/>
    <property type="project" value="TreeGrafter"/>
</dbReference>
<feature type="repeat" description="WD" evidence="8">
    <location>
        <begin position="225"/>
        <end position="265"/>
    </location>
</feature>
<dbReference type="Proteomes" id="UP000249390">
    <property type="component" value="Unassembled WGS sequence"/>
</dbReference>
<dbReference type="AlphaFoldDB" id="A0A328E0D5"/>
<evidence type="ECO:0000256" key="1">
    <source>
        <dbReference type="ARBA" id="ARBA00004123"/>
    </source>
</evidence>
<name>A0A328E0D5_9ASTE</name>
<evidence type="ECO:0000256" key="6">
    <source>
        <dbReference type="ARBA" id="ARBA00023089"/>
    </source>
</evidence>
<dbReference type="PANTHER" id="PTHR45389:SF1">
    <property type="entry name" value="WD REPEAT-CONTAINING PROTEIN RUP1"/>
    <property type="match status" value="1"/>
</dbReference>
<comment type="caution">
    <text evidence="9">The sequence shown here is derived from an EMBL/GenBank/DDBJ whole genome shotgun (WGS) entry which is preliminary data.</text>
</comment>
<keyword evidence="5" id="KW-0677">Repeat</keyword>
<evidence type="ECO:0000256" key="4">
    <source>
        <dbReference type="ARBA" id="ARBA00022574"/>
    </source>
</evidence>
<dbReference type="SMART" id="SM00320">
    <property type="entry name" value="WD40"/>
    <property type="match status" value="7"/>
</dbReference>
<keyword evidence="7" id="KW-0539">Nucleus</keyword>
<dbReference type="Pfam" id="PF00400">
    <property type="entry name" value="WD40"/>
    <property type="match status" value="5"/>
</dbReference>